<evidence type="ECO:0000313" key="1">
    <source>
        <dbReference type="EMBL" id="MBX35685.1"/>
    </source>
</evidence>
<name>A0A2P2MZN3_RHIMU</name>
<accession>A0A2P2MZN3</accession>
<protein>
    <submittedName>
        <fullName evidence="1">Uncharacterized protein</fullName>
    </submittedName>
</protein>
<proteinExistence type="predicted"/>
<organism evidence="1">
    <name type="scientific">Rhizophora mucronata</name>
    <name type="common">Asiatic mangrove</name>
    <dbReference type="NCBI Taxonomy" id="61149"/>
    <lineage>
        <taxon>Eukaryota</taxon>
        <taxon>Viridiplantae</taxon>
        <taxon>Streptophyta</taxon>
        <taxon>Embryophyta</taxon>
        <taxon>Tracheophyta</taxon>
        <taxon>Spermatophyta</taxon>
        <taxon>Magnoliopsida</taxon>
        <taxon>eudicotyledons</taxon>
        <taxon>Gunneridae</taxon>
        <taxon>Pentapetalae</taxon>
        <taxon>rosids</taxon>
        <taxon>fabids</taxon>
        <taxon>Malpighiales</taxon>
        <taxon>Rhizophoraceae</taxon>
        <taxon>Rhizophora</taxon>
    </lineage>
</organism>
<sequence>MRSFSLLVFVRIMRLLKELKATFTSTIV</sequence>
<dbReference type="AlphaFoldDB" id="A0A2P2MZN3"/>
<dbReference type="EMBL" id="GGEC01055201">
    <property type="protein sequence ID" value="MBX35685.1"/>
    <property type="molecule type" value="Transcribed_RNA"/>
</dbReference>
<reference evidence="1" key="1">
    <citation type="submission" date="2018-02" db="EMBL/GenBank/DDBJ databases">
        <title>Rhizophora mucronata_Transcriptome.</title>
        <authorList>
            <person name="Meera S.P."/>
            <person name="Sreeshan A."/>
            <person name="Augustine A."/>
        </authorList>
    </citation>
    <scope>NUCLEOTIDE SEQUENCE</scope>
    <source>
        <tissue evidence="1">Leaf</tissue>
    </source>
</reference>